<dbReference type="AlphaFoldDB" id="A0A3S0V2R3"/>
<accession>A0A3S0V2R3</accession>
<gene>
    <name evidence="1" type="ORF">EJ913_07845</name>
</gene>
<organism evidence="1 2">
    <name type="scientific">Azospirillum doebereinerae</name>
    <dbReference type="NCBI Taxonomy" id="92933"/>
    <lineage>
        <taxon>Bacteria</taxon>
        <taxon>Pseudomonadati</taxon>
        <taxon>Pseudomonadota</taxon>
        <taxon>Alphaproteobacteria</taxon>
        <taxon>Rhodospirillales</taxon>
        <taxon>Azospirillaceae</taxon>
        <taxon>Azospirillum</taxon>
    </lineage>
</organism>
<dbReference type="Proteomes" id="UP000280346">
    <property type="component" value="Unassembled WGS sequence"/>
</dbReference>
<evidence type="ECO:0000313" key="2">
    <source>
        <dbReference type="Proteomes" id="UP000280346"/>
    </source>
</evidence>
<reference evidence="1 2" key="1">
    <citation type="submission" date="2018-12" db="EMBL/GenBank/DDBJ databases">
        <authorList>
            <person name="Yang Y."/>
        </authorList>
    </citation>
    <scope>NUCLEOTIDE SEQUENCE [LARGE SCALE GENOMIC DNA]</scope>
    <source>
        <strain evidence="1 2">GSF71</strain>
    </source>
</reference>
<proteinExistence type="predicted"/>
<evidence type="ECO:0008006" key="3">
    <source>
        <dbReference type="Google" id="ProtNLM"/>
    </source>
</evidence>
<protein>
    <recommendedName>
        <fullName evidence="3">Peptidase C-terminal archaeal/bacterial domain-containing protein</fullName>
    </recommendedName>
</protein>
<dbReference type="Gene3D" id="2.60.120.380">
    <property type="match status" value="5"/>
</dbReference>
<evidence type="ECO:0000313" key="1">
    <source>
        <dbReference type="EMBL" id="RUQ74251.1"/>
    </source>
</evidence>
<comment type="caution">
    <text evidence="1">The sequence shown here is derived from an EMBL/GenBank/DDBJ whole genome shotgun (WGS) entry which is preliminary data.</text>
</comment>
<dbReference type="RefSeq" id="WP_126996472.1">
    <property type="nucleotide sequence ID" value="NZ_JBNPXW010000007.1"/>
</dbReference>
<dbReference type="OrthoDB" id="7297357at2"/>
<keyword evidence="2" id="KW-1185">Reference proteome</keyword>
<dbReference type="EMBL" id="RZIJ01000004">
    <property type="protein sequence ID" value="RUQ74251.1"/>
    <property type="molecule type" value="Genomic_DNA"/>
</dbReference>
<name>A0A3S0V2R3_9PROT</name>
<sequence length="753" mass="80163">MAATANGTTDFDALNYLAANPDLIRTFGLDLAAASRHYETLGRTEGRALSFDSLGYLAGNTDLLRAVGADTTAATQHYVRYGYAEGRATSFDALGYVSANADLIGAIGANQQSAKQHYVAFGFKEGRTTYFNAGGYLAANADIYAAVGADLDAARLHYIQHGFQEGRQFQVDDYAENTTTLGRLAVSNGRTTGMIERPYDVDWFRTSMVQGTTYTLSVRFATTGLHDFALVDGSGNTLASDRDKDGDGVYTVSYRPTVSGSYYAAVSGFDVGLYTLTASNDGATTTLPTTTPFGDLPDDPSTPGRLTVNGIVNGLIDRSGDKDWYAITLNAGVMYRFEAPSQDNLGIKVYSDGNTVLPHTNVDLFTGKNAIIVTPTTTATYYVEVSGGSSANLPYTLRSSVGDDYGSTPATAGQITVGTAISVVSNYAYDIDWLAATLTKGSTYQLNGTSNAMDPTVTLYDAQGFRVSTNDLAPFSSNISQEVTITTTGTYYWAFGARSVGAHNATIQETSRNPGFVDDYGNSFGTAGRLTMNATTQGALEYRKDTDYLSVSLEKGKSYSFVVDGPALGNTRFDIFSPGNNAAYLKPTRTENGKSFYDYTACATGNFVVSIDSSDYKLGSYSITTTDNGMVDEYANDATTAGRLAIGGSVNGRIDYYGIDEFQGDTDWIALSLDAGQSYSLSMRSESSNTRLSLLDALGHSYGASPYVNASGDYSLMITPVTSGTYYASVSRPDGERSSALNGYTLTAGLYGA</sequence>